<reference evidence="1 2" key="1">
    <citation type="submission" date="2017-09" db="EMBL/GenBank/DDBJ databases">
        <title>Sphingomonas ginsenosidimutans KACC 14949, whole genome shotgun sequence.</title>
        <authorList>
            <person name="Feng G."/>
            <person name="Zhu H."/>
        </authorList>
    </citation>
    <scope>NUCLEOTIDE SEQUENCE [LARGE SCALE GENOMIC DNA]</scope>
    <source>
        <strain evidence="1 2">KACC 14949</strain>
    </source>
</reference>
<comment type="caution">
    <text evidence="1">The sequence shown here is derived from an EMBL/GenBank/DDBJ whole genome shotgun (WGS) entry which is preliminary data.</text>
</comment>
<dbReference type="Pfam" id="PF05930">
    <property type="entry name" value="Phage_AlpA"/>
    <property type="match status" value="1"/>
</dbReference>
<gene>
    <name evidence="1" type="ORF">COA17_11265</name>
</gene>
<name>A0A2A4HY05_9SPHN</name>
<dbReference type="Gene3D" id="1.10.238.160">
    <property type="match status" value="1"/>
</dbReference>
<protein>
    <submittedName>
        <fullName evidence="1">AlpA family transcriptional regulator</fullName>
    </submittedName>
</protein>
<dbReference type="EMBL" id="NWVD01000004">
    <property type="protein sequence ID" value="PCG08883.1"/>
    <property type="molecule type" value="Genomic_DNA"/>
</dbReference>
<accession>A0A2A4HY05</accession>
<organism evidence="1 2">
    <name type="scientific">Sphingomonas ginsenosidimutans</name>
    <dbReference type="NCBI Taxonomy" id="862134"/>
    <lineage>
        <taxon>Bacteria</taxon>
        <taxon>Pseudomonadati</taxon>
        <taxon>Pseudomonadota</taxon>
        <taxon>Alphaproteobacteria</taxon>
        <taxon>Sphingomonadales</taxon>
        <taxon>Sphingomonadaceae</taxon>
        <taxon>Sphingomonas</taxon>
    </lineage>
</organism>
<dbReference type="InterPro" id="IPR010260">
    <property type="entry name" value="AlpA"/>
</dbReference>
<sequence length="61" mass="7075">MRMPDVVRSVGLSQATINRLHRAGDFPRKVRIGPNSTGWWESEIDAWKADREQVPRSNERN</sequence>
<evidence type="ECO:0000313" key="2">
    <source>
        <dbReference type="Proteomes" id="UP000218784"/>
    </source>
</evidence>
<proteinExistence type="predicted"/>
<dbReference type="Proteomes" id="UP000218784">
    <property type="component" value="Unassembled WGS sequence"/>
</dbReference>
<dbReference type="AlphaFoldDB" id="A0A2A4HY05"/>
<keyword evidence="2" id="KW-1185">Reference proteome</keyword>
<evidence type="ECO:0000313" key="1">
    <source>
        <dbReference type="EMBL" id="PCG08883.1"/>
    </source>
</evidence>